<keyword evidence="4" id="KW-1185">Reference proteome</keyword>
<evidence type="ECO:0000259" key="2">
    <source>
        <dbReference type="Pfam" id="PF20694"/>
    </source>
</evidence>
<dbReference type="OMA" id="MHRHEAE"/>
<reference evidence="3" key="2">
    <citation type="submission" date="2021-01" db="UniProtKB">
        <authorList>
            <consortium name="EnsemblMetazoa"/>
        </authorList>
    </citation>
    <scope>IDENTIFICATION</scope>
</reference>
<dbReference type="PANTHER" id="PTHR15205:SF0">
    <property type="entry name" value="DED DOMAIN-CONTAINING PROTEIN"/>
    <property type="match status" value="1"/>
</dbReference>
<sequence length="169" mass="19060">MHRHEAEADPNDCNAHTRAVATTTRCRRTVGISPEARGLPRERPKHTCDIRLRVRAEYCCHDSALVGQLHSNERDPLMRHLELFSQASAILKSRDLGSIVCDIKFSELTYLDAFWRDYINGSLLAALKDVFITDSLRAAVGDEAIKLLVNVDEDDYRAGRSKLLLNLIS</sequence>
<dbReference type="Proteomes" id="UP000007110">
    <property type="component" value="Unassembled WGS sequence"/>
</dbReference>
<keyword evidence="1" id="KW-0053">Apoptosis</keyword>
<dbReference type="RefSeq" id="XP_030850403.1">
    <property type="nucleotide sequence ID" value="XM_030994543.1"/>
</dbReference>
<dbReference type="OrthoDB" id="6422954at2759"/>
<dbReference type="GeneID" id="115928024"/>
<organism evidence="3 4">
    <name type="scientific">Strongylocentrotus purpuratus</name>
    <name type="common">Purple sea urchin</name>
    <dbReference type="NCBI Taxonomy" id="7668"/>
    <lineage>
        <taxon>Eukaryota</taxon>
        <taxon>Metazoa</taxon>
        <taxon>Echinodermata</taxon>
        <taxon>Eleutherozoa</taxon>
        <taxon>Echinozoa</taxon>
        <taxon>Echinoidea</taxon>
        <taxon>Euechinoidea</taxon>
        <taxon>Echinacea</taxon>
        <taxon>Camarodonta</taxon>
        <taxon>Echinidea</taxon>
        <taxon>Strongylocentrotidae</taxon>
        <taxon>Strongylocentrotus</taxon>
    </lineage>
</organism>
<feature type="domain" description="TRADD-like N-terminal" evidence="2">
    <location>
        <begin position="81"/>
        <end position="135"/>
    </location>
</feature>
<evidence type="ECO:0000313" key="3">
    <source>
        <dbReference type="EnsemblMetazoa" id="XP_030850403"/>
    </source>
</evidence>
<evidence type="ECO:0000256" key="1">
    <source>
        <dbReference type="ARBA" id="ARBA00022703"/>
    </source>
</evidence>
<protein>
    <recommendedName>
        <fullName evidence="2">TRADD-like N-terminal domain-containing protein</fullName>
    </recommendedName>
</protein>
<name>A0A7M7PF68_STRPU</name>
<dbReference type="InParanoid" id="A0A7M7PF68"/>
<evidence type="ECO:0000313" key="4">
    <source>
        <dbReference type="Proteomes" id="UP000007110"/>
    </source>
</evidence>
<dbReference type="InterPro" id="IPR049341">
    <property type="entry name" value="TRADD-like_N"/>
</dbReference>
<reference evidence="4" key="1">
    <citation type="submission" date="2015-02" db="EMBL/GenBank/DDBJ databases">
        <title>Genome sequencing for Strongylocentrotus purpuratus.</title>
        <authorList>
            <person name="Murali S."/>
            <person name="Liu Y."/>
            <person name="Vee V."/>
            <person name="English A."/>
            <person name="Wang M."/>
            <person name="Skinner E."/>
            <person name="Han Y."/>
            <person name="Muzny D.M."/>
            <person name="Worley K.C."/>
            <person name="Gibbs R.A."/>
        </authorList>
    </citation>
    <scope>NUCLEOTIDE SEQUENCE</scope>
</reference>
<proteinExistence type="predicted"/>
<dbReference type="GO" id="GO:0008625">
    <property type="term" value="P:extrinsic apoptotic signaling pathway via death domain receptors"/>
    <property type="evidence" value="ECO:0000318"/>
    <property type="project" value="GO_Central"/>
</dbReference>
<dbReference type="PANTHER" id="PTHR15205">
    <property type="entry name" value="DEATH EFFECTOR DOMAIN-CONTAINING PROTEIN"/>
    <property type="match status" value="1"/>
</dbReference>
<dbReference type="AlphaFoldDB" id="A0A7M7PF68"/>
<dbReference type="GO" id="GO:0005730">
    <property type="term" value="C:nucleolus"/>
    <property type="evidence" value="ECO:0000318"/>
    <property type="project" value="GO_Central"/>
</dbReference>
<dbReference type="GO" id="GO:0003677">
    <property type="term" value="F:DNA binding"/>
    <property type="evidence" value="ECO:0000318"/>
    <property type="project" value="GO_Central"/>
</dbReference>
<accession>A0A7M7PF68</accession>
<dbReference type="KEGG" id="spu:115928024"/>
<dbReference type="InterPro" id="IPR038856">
    <property type="entry name" value="DEDD/DEDD2"/>
</dbReference>
<dbReference type="EnsemblMetazoa" id="XM_030994543">
    <property type="protein sequence ID" value="XP_030850403"/>
    <property type="gene ID" value="LOC115928024"/>
</dbReference>
<dbReference type="Pfam" id="PF20694">
    <property type="entry name" value="TRADD-like_N"/>
    <property type="match status" value="1"/>
</dbReference>